<sequence>MDINFSDQTLPEIVADLLSHDEAVYKKVLDTFFTEDATLSHPLLNVYGSHNIRKVFRVWATFNKHEPEIQNKEDIVFDGITAVINIKQHICPRVFPFLHFVVPTITTLRFREERDGYYYIYRMEDSWTLEGLFQSVPLISWCYETIVRKLVFGKLITGTGYLIDSASSYMKNNKINYIVFFL</sequence>
<feature type="domain" description="SigF-like NTF2-like" evidence="1">
    <location>
        <begin position="9"/>
        <end position="142"/>
    </location>
</feature>
<evidence type="ECO:0000313" key="4">
    <source>
        <dbReference type="Proteomes" id="UP000234323"/>
    </source>
</evidence>
<name>A0A2I1H6S9_9GLOM</name>
<comment type="caution">
    <text evidence="3">The sequence shown here is derived from an EMBL/GenBank/DDBJ whole genome shotgun (WGS) entry which is preliminary data.</text>
</comment>
<dbReference type="PANTHER" id="PTHR35393:SF1">
    <property type="entry name" value="SNOAL-LIKE DOMAIN-CONTAINING PROTEIN"/>
    <property type="match status" value="1"/>
</dbReference>
<gene>
    <name evidence="2" type="ORF">RhiirA4_207596</name>
    <name evidence="3" type="ORF">RhiirA4_60780</name>
</gene>
<protein>
    <recommendedName>
        <fullName evidence="1">SigF-like NTF2-like domain-containing protein</fullName>
    </recommendedName>
</protein>
<dbReference type="EMBL" id="LLXI01000538">
    <property type="protein sequence ID" value="PKY47368.1"/>
    <property type="molecule type" value="Genomic_DNA"/>
</dbReference>
<organism evidence="3 4">
    <name type="scientific">Rhizophagus irregularis</name>
    <dbReference type="NCBI Taxonomy" id="588596"/>
    <lineage>
        <taxon>Eukaryota</taxon>
        <taxon>Fungi</taxon>
        <taxon>Fungi incertae sedis</taxon>
        <taxon>Mucoromycota</taxon>
        <taxon>Glomeromycotina</taxon>
        <taxon>Glomeromycetes</taxon>
        <taxon>Glomerales</taxon>
        <taxon>Glomeraceae</taxon>
        <taxon>Rhizophagus</taxon>
    </lineage>
</organism>
<evidence type="ECO:0000259" key="1">
    <source>
        <dbReference type="Pfam" id="PF24840"/>
    </source>
</evidence>
<keyword evidence="4" id="KW-1185">Reference proteome</keyword>
<dbReference type="EMBL" id="LLXI01001638">
    <property type="protein sequence ID" value="PKY54586.1"/>
    <property type="molecule type" value="Genomic_DNA"/>
</dbReference>
<dbReference type="AlphaFoldDB" id="A0A2I1H6S9"/>
<reference evidence="3 4" key="1">
    <citation type="submission" date="2015-10" db="EMBL/GenBank/DDBJ databases">
        <title>Genome analyses suggest a sexual origin of heterokaryosis in a supposedly ancient asexual fungus.</title>
        <authorList>
            <person name="Ropars J."/>
            <person name="Sedzielewska K."/>
            <person name="Noel J."/>
            <person name="Charron P."/>
            <person name="Farinelli L."/>
            <person name="Marton T."/>
            <person name="Kruger M."/>
            <person name="Pelin A."/>
            <person name="Brachmann A."/>
            <person name="Corradi N."/>
        </authorList>
    </citation>
    <scope>NUCLEOTIDE SEQUENCE [LARGE SCALE GENOMIC DNA]</scope>
    <source>
        <strain evidence="3 4">A4</strain>
    </source>
</reference>
<dbReference type="PANTHER" id="PTHR35393">
    <property type="entry name" value="CHROMOSOME 1, WHOLE GENOME SHOTGUN SEQUENCE"/>
    <property type="match status" value="1"/>
</dbReference>
<accession>A0A2I1H6S9</accession>
<dbReference type="Pfam" id="PF24840">
    <property type="entry name" value="NTF2_SigF"/>
    <property type="match status" value="1"/>
</dbReference>
<evidence type="ECO:0000313" key="2">
    <source>
        <dbReference type="EMBL" id="PKY47368.1"/>
    </source>
</evidence>
<dbReference type="VEuPathDB" id="FungiDB:RhiirA1_139121"/>
<dbReference type="Proteomes" id="UP000234323">
    <property type="component" value="Unassembled WGS sequence"/>
</dbReference>
<evidence type="ECO:0000313" key="3">
    <source>
        <dbReference type="EMBL" id="PKY54586.1"/>
    </source>
</evidence>
<dbReference type="InterPro" id="IPR057514">
    <property type="entry name" value="NTF2_SigF"/>
</dbReference>
<dbReference type="VEuPathDB" id="FungiDB:RhiirFUN_023905"/>
<dbReference type="VEuPathDB" id="FungiDB:FUN_003022"/>
<proteinExistence type="predicted"/>